<evidence type="ECO:0000256" key="2">
    <source>
        <dbReference type="ARBA" id="ARBA00022490"/>
    </source>
</evidence>
<dbReference type="InterPro" id="IPR036291">
    <property type="entry name" value="NAD(P)-bd_dom_sf"/>
</dbReference>
<dbReference type="PANTHER" id="PTHR44085:SF2">
    <property type="entry name" value="SEPIAPTERIN REDUCTASE"/>
    <property type="match status" value="1"/>
</dbReference>
<keyword evidence="3" id="KW-0521">NADP</keyword>
<dbReference type="InterPro" id="IPR051721">
    <property type="entry name" value="Biopterin_syn/organic_redct"/>
</dbReference>
<dbReference type="AlphaFoldDB" id="A0A9Q1BHU2"/>
<dbReference type="InterPro" id="IPR002347">
    <property type="entry name" value="SDR_fam"/>
</dbReference>
<dbReference type="GO" id="GO:0006729">
    <property type="term" value="P:tetrahydrobiopterin biosynthetic process"/>
    <property type="evidence" value="ECO:0007669"/>
    <property type="project" value="TreeGrafter"/>
</dbReference>
<keyword evidence="2" id="KW-0963">Cytoplasm</keyword>
<comment type="caution">
    <text evidence="5">The sequence shown here is derived from an EMBL/GenBank/DDBJ whole genome shotgun (WGS) entry which is preliminary data.</text>
</comment>
<dbReference type="EMBL" id="JAIZAY010000017">
    <property type="protein sequence ID" value="KAJ8025382.1"/>
    <property type="molecule type" value="Genomic_DNA"/>
</dbReference>
<dbReference type="Gene3D" id="3.40.50.720">
    <property type="entry name" value="NAD(P)-binding Rossmann-like Domain"/>
    <property type="match status" value="1"/>
</dbReference>
<evidence type="ECO:0000256" key="3">
    <source>
        <dbReference type="ARBA" id="ARBA00022857"/>
    </source>
</evidence>
<evidence type="ECO:0000256" key="1">
    <source>
        <dbReference type="ARBA" id="ARBA00004496"/>
    </source>
</evidence>
<dbReference type="SUPFAM" id="SSF51735">
    <property type="entry name" value="NAD(P)-binding Rossmann-fold domains"/>
    <property type="match status" value="1"/>
</dbReference>
<accession>A0A9Q1BHU2</accession>
<comment type="subcellular location">
    <subcellularLocation>
        <location evidence="1">Cytoplasm</location>
    </subcellularLocation>
</comment>
<evidence type="ECO:0000256" key="4">
    <source>
        <dbReference type="ARBA" id="ARBA00023002"/>
    </source>
</evidence>
<dbReference type="GO" id="GO:0004757">
    <property type="term" value="F:sepiapterin reductase (NADP+) activity"/>
    <property type="evidence" value="ECO:0007669"/>
    <property type="project" value="TreeGrafter"/>
</dbReference>
<dbReference type="OrthoDB" id="153074at2759"/>
<organism evidence="5 6">
    <name type="scientific">Holothuria leucospilota</name>
    <name type="common">Black long sea cucumber</name>
    <name type="synonym">Mertensiothuria leucospilota</name>
    <dbReference type="NCBI Taxonomy" id="206669"/>
    <lineage>
        <taxon>Eukaryota</taxon>
        <taxon>Metazoa</taxon>
        <taxon>Echinodermata</taxon>
        <taxon>Eleutherozoa</taxon>
        <taxon>Echinozoa</taxon>
        <taxon>Holothuroidea</taxon>
        <taxon>Aspidochirotacea</taxon>
        <taxon>Aspidochirotida</taxon>
        <taxon>Holothuriidae</taxon>
        <taxon>Holothuria</taxon>
    </lineage>
</organism>
<keyword evidence="4" id="KW-0560">Oxidoreductase</keyword>
<keyword evidence="6" id="KW-1185">Reference proteome</keyword>
<dbReference type="Pfam" id="PF00106">
    <property type="entry name" value="adh_short"/>
    <property type="match status" value="1"/>
</dbReference>
<reference evidence="5" key="1">
    <citation type="submission" date="2021-10" db="EMBL/GenBank/DDBJ databases">
        <title>Tropical sea cucumber genome reveals ecological adaptation and Cuvierian tubules defense mechanism.</title>
        <authorList>
            <person name="Chen T."/>
        </authorList>
    </citation>
    <scope>NUCLEOTIDE SEQUENCE</scope>
    <source>
        <strain evidence="5">Nanhai2018</strain>
        <tissue evidence="5">Muscle</tissue>
    </source>
</reference>
<dbReference type="PANTHER" id="PTHR44085">
    <property type="entry name" value="SEPIAPTERIN REDUCTASE"/>
    <property type="match status" value="1"/>
</dbReference>
<name>A0A9Q1BHU2_HOLLE</name>
<gene>
    <name evidence="5" type="ORF">HOLleu_32925</name>
</gene>
<dbReference type="GO" id="GO:0005737">
    <property type="term" value="C:cytoplasm"/>
    <property type="evidence" value="ECO:0007669"/>
    <property type="project" value="UniProtKB-SubCell"/>
</dbReference>
<sequence length="284" mass="31065">MADTTQSFFGTPAVAIITGASKGIGRAIAIEFARRFSEGLLLVLTGRSEKDLQETASLIKADSSFLSSKMTVRCVVGDLQNQATIQNLIERLFENIDPSQYQHAILVNNAASTGDVSKYVRDFGLNDVKELQDYVFLNVNCPLILVSKFLSIFSSTIPDTSEKGPSKITIIQLSSNAALVPIKGWSMYCTGKAARAALHKIIAAEEPNVRVLSYSPGPVATDMLRYSRDNTRDPDTSRMTRNSYERSVQPIETVTVMCQVLEEDKYESGAHVSFTDIVGPPKNG</sequence>
<evidence type="ECO:0000313" key="5">
    <source>
        <dbReference type="EMBL" id="KAJ8025382.1"/>
    </source>
</evidence>
<proteinExistence type="predicted"/>
<evidence type="ECO:0000313" key="6">
    <source>
        <dbReference type="Proteomes" id="UP001152320"/>
    </source>
</evidence>
<dbReference type="PRINTS" id="PR00081">
    <property type="entry name" value="GDHRDH"/>
</dbReference>
<protein>
    <submittedName>
        <fullName evidence="5">Sepiapterin reductase</fullName>
    </submittedName>
</protein>
<dbReference type="Proteomes" id="UP001152320">
    <property type="component" value="Chromosome 17"/>
</dbReference>